<feature type="compositionally biased region" description="Polar residues" evidence="7">
    <location>
        <begin position="49"/>
        <end position="58"/>
    </location>
</feature>
<comment type="similarity">
    <text evidence="3">Belongs to the INCENP family.</text>
</comment>
<evidence type="ECO:0000313" key="10">
    <source>
        <dbReference type="Proteomes" id="UP000887116"/>
    </source>
</evidence>
<dbReference type="Gene3D" id="1.20.5.2230">
    <property type="match status" value="1"/>
</dbReference>
<feature type="compositionally biased region" description="Basic residues" evidence="7">
    <location>
        <begin position="178"/>
        <end position="187"/>
    </location>
</feature>
<evidence type="ECO:0000256" key="3">
    <source>
        <dbReference type="ARBA" id="ARBA00010042"/>
    </source>
</evidence>
<comment type="caution">
    <text evidence="9">The sequence shown here is derived from an EMBL/GenBank/DDBJ whole genome shotgun (WGS) entry which is preliminary data.</text>
</comment>
<evidence type="ECO:0000256" key="2">
    <source>
        <dbReference type="ARBA" id="ARBA00004186"/>
    </source>
</evidence>
<feature type="domain" description="Inner centromere protein ARK-binding" evidence="8">
    <location>
        <begin position="230"/>
        <end position="276"/>
    </location>
</feature>
<reference evidence="9" key="1">
    <citation type="submission" date="2020-07" db="EMBL/GenBank/DDBJ databases">
        <title>Multicomponent nature underlies the extraordinary mechanical properties of spider dragline silk.</title>
        <authorList>
            <person name="Kono N."/>
            <person name="Nakamura H."/>
            <person name="Mori M."/>
            <person name="Yoshida Y."/>
            <person name="Ohtoshi R."/>
            <person name="Malay A.D."/>
            <person name="Moran D.A.P."/>
            <person name="Tomita M."/>
            <person name="Numata K."/>
            <person name="Arakawa K."/>
        </authorList>
    </citation>
    <scope>NUCLEOTIDE SEQUENCE</scope>
</reference>
<evidence type="ECO:0000256" key="7">
    <source>
        <dbReference type="SAM" id="MobiDB-lite"/>
    </source>
</evidence>
<sequence>MTAKSLEKNDGNIKKKLKISGNYERLKTLSKQESNLSSTTQSDQHENRSINVNISTESSKAHSSDSLISKSKQQQENDQNKITSIDLSADLLKDPKLSMTPCVSLEKLSKCSSKFLQHLNYSTPKLFFSTSSEEIIRSDPKLSVLKPGVVLKDISNINSKHTRHLKNKNLEGIIEKRTRGHKCKSQHRSSYTKSKKNPIIINDMSNKTQKEDRNSEKKDQNSDVSSYEISDTSNNSFNNNVTKHKKIPPWASGIYLKKLLLKQYYESPDTDRIFGDYRNQKAIDLQIFSPLINLFIINAQVQQIE</sequence>
<dbReference type="AlphaFoldDB" id="A0A8X6H643"/>
<evidence type="ECO:0000256" key="5">
    <source>
        <dbReference type="ARBA" id="ARBA00023212"/>
    </source>
</evidence>
<dbReference type="Pfam" id="PF03941">
    <property type="entry name" value="INCENP_ARK-bind"/>
    <property type="match status" value="1"/>
</dbReference>
<evidence type="ECO:0000259" key="8">
    <source>
        <dbReference type="Pfam" id="PF03941"/>
    </source>
</evidence>
<feature type="region of interest" description="Disordered" evidence="7">
    <location>
        <begin position="30"/>
        <end position="80"/>
    </location>
</feature>
<feature type="region of interest" description="Disordered" evidence="7">
    <location>
        <begin position="168"/>
        <end position="243"/>
    </location>
</feature>
<evidence type="ECO:0000256" key="1">
    <source>
        <dbReference type="ARBA" id="ARBA00004123"/>
    </source>
</evidence>
<organism evidence="9 10">
    <name type="scientific">Trichonephila clavata</name>
    <name type="common">Joro spider</name>
    <name type="synonym">Nephila clavata</name>
    <dbReference type="NCBI Taxonomy" id="2740835"/>
    <lineage>
        <taxon>Eukaryota</taxon>
        <taxon>Metazoa</taxon>
        <taxon>Ecdysozoa</taxon>
        <taxon>Arthropoda</taxon>
        <taxon>Chelicerata</taxon>
        <taxon>Arachnida</taxon>
        <taxon>Araneae</taxon>
        <taxon>Araneomorphae</taxon>
        <taxon>Entelegynae</taxon>
        <taxon>Araneoidea</taxon>
        <taxon>Nephilidae</taxon>
        <taxon>Trichonephila</taxon>
    </lineage>
</organism>
<keyword evidence="4" id="KW-0963">Cytoplasm</keyword>
<feature type="compositionally biased region" description="Polar residues" evidence="7">
    <location>
        <begin position="222"/>
        <end position="241"/>
    </location>
</feature>
<dbReference type="GO" id="GO:0005634">
    <property type="term" value="C:nucleus"/>
    <property type="evidence" value="ECO:0007669"/>
    <property type="project" value="UniProtKB-SubCell"/>
</dbReference>
<dbReference type="OrthoDB" id="6437904at2759"/>
<keyword evidence="5" id="KW-0206">Cytoskeleton</keyword>
<comment type="subcellular location">
    <subcellularLocation>
        <location evidence="2">Cytoplasm</location>
        <location evidence="2">Cytoskeleton</location>
        <location evidence="2">Spindle</location>
    </subcellularLocation>
    <subcellularLocation>
        <location evidence="1">Nucleus</location>
    </subcellularLocation>
</comment>
<proteinExistence type="inferred from homology"/>
<accession>A0A8X6H643</accession>
<evidence type="ECO:0000313" key="9">
    <source>
        <dbReference type="EMBL" id="GFR17324.1"/>
    </source>
</evidence>
<evidence type="ECO:0000256" key="4">
    <source>
        <dbReference type="ARBA" id="ARBA00022490"/>
    </source>
</evidence>
<dbReference type="Proteomes" id="UP000887116">
    <property type="component" value="Unassembled WGS sequence"/>
</dbReference>
<keyword evidence="10" id="KW-1185">Reference proteome</keyword>
<name>A0A8X6H643_TRICU</name>
<keyword evidence="6" id="KW-0539">Nucleus</keyword>
<gene>
    <name evidence="9" type="primary">AVEN_107301_1</name>
    <name evidence="9" type="ORF">TNCT_672741</name>
</gene>
<dbReference type="GO" id="GO:0005819">
    <property type="term" value="C:spindle"/>
    <property type="evidence" value="ECO:0007669"/>
    <property type="project" value="UniProtKB-SubCell"/>
</dbReference>
<protein>
    <submittedName>
        <fullName evidence="9">INCENP_ARK-bind domain-containing protein</fullName>
    </submittedName>
</protein>
<feature type="compositionally biased region" description="Basic and acidic residues" evidence="7">
    <location>
        <begin position="208"/>
        <end position="221"/>
    </location>
</feature>
<feature type="compositionally biased region" description="Polar residues" evidence="7">
    <location>
        <begin position="30"/>
        <end position="42"/>
    </location>
</feature>
<evidence type="ECO:0000256" key="6">
    <source>
        <dbReference type="ARBA" id="ARBA00023242"/>
    </source>
</evidence>
<dbReference type="InterPro" id="IPR005635">
    <property type="entry name" value="Inner_centromere_prot_ARK-bd"/>
</dbReference>
<dbReference type="EMBL" id="BMAO01017642">
    <property type="protein sequence ID" value="GFR17324.1"/>
    <property type="molecule type" value="Genomic_DNA"/>
</dbReference>